<sequence>MCGGEGVQSVAKMNAFIFNCNFINQIKLETRSCTQVNEEPVSCLTTKLRLPPQTQTLMNWSAKHLHGTHRNKYGNSLRNISEPECHGCGGALRNTPHVKCCEGVMAVVYGTPLWYQCPGDDPVCDISIVINVVMIAALAFRRLPSIL</sequence>
<proteinExistence type="predicted"/>
<dbReference type="Proteomes" id="UP000324222">
    <property type="component" value="Unassembled WGS sequence"/>
</dbReference>
<organism evidence="1 2">
    <name type="scientific">Portunus trituberculatus</name>
    <name type="common">Swimming crab</name>
    <name type="synonym">Neptunus trituberculatus</name>
    <dbReference type="NCBI Taxonomy" id="210409"/>
    <lineage>
        <taxon>Eukaryota</taxon>
        <taxon>Metazoa</taxon>
        <taxon>Ecdysozoa</taxon>
        <taxon>Arthropoda</taxon>
        <taxon>Crustacea</taxon>
        <taxon>Multicrustacea</taxon>
        <taxon>Malacostraca</taxon>
        <taxon>Eumalacostraca</taxon>
        <taxon>Eucarida</taxon>
        <taxon>Decapoda</taxon>
        <taxon>Pleocyemata</taxon>
        <taxon>Brachyura</taxon>
        <taxon>Eubrachyura</taxon>
        <taxon>Portunoidea</taxon>
        <taxon>Portunidae</taxon>
        <taxon>Portuninae</taxon>
        <taxon>Portunus</taxon>
    </lineage>
</organism>
<protein>
    <submittedName>
        <fullName evidence="1">Uncharacterized protein</fullName>
    </submittedName>
</protein>
<dbReference type="EMBL" id="VSRR010001736">
    <property type="protein sequence ID" value="MPC27377.1"/>
    <property type="molecule type" value="Genomic_DNA"/>
</dbReference>
<evidence type="ECO:0000313" key="1">
    <source>
        <dbReference type="EMBL" id="MPC27377.1"/>
    </source>
</evidence>
<reference evidence="1 2" key="1">
    <citation type="submission" date="2019-05" db="EMBL/GenBank/DDBJ databases">
        <title>Another draft genome of Portunus trituberculatus and its Hox gene families provides insights of decapod evolution.</title>
        <authorList>
            <person name="Jeong J.-H."/>
            <person name="Song I."/>
            <person name="Kim S."/>
            <person name="Choi T."/>
            <person name="Kim D."/>
            <person name="Ryu S."/>
            <person name="Kim W."/>
        </authorList>
    </citation>
    <scope>NUCLEOTIDE SEQUENCE [LARGE SCALE GENOMIC DNA]</scope>
    <source>
        <tissue evidence="1">Muscle</tissue>
    </source>
</reference>
<evidence type="ECO:0000313" key="2">
    <source>
        <dbReference type="Proteomes" id="UP000324222"/>
    </source>
</evidence>
<comment type="caution">
    <text evidence="1">The sequence shown here is derived from an EMBL/GenBank/DDBJ whole genome shotgun (WGS) entry which is preliminary data.</text>
</comment>
<accession>A0A5B7E207</accession>
<name>A0A5B7E207_PORTR</name>
<keyword evidence="2" id="KW-1185">Reference proteome</keyword>
<gene>
    <name evidence="1" type="ORF">E2C01_020546</name>
</gene>
<dbReference type="AlphaFoldDB" id="A0A5B7E207"/>